<gene>
    <name evidence="3" type="ORF">RC74_13820</name>
</gene>
<evidence type="ECO:0000313" key="3">
    <source>
        <dbReference type="EMBL" id="AML52205.1"/>
    </source>
</evidence>
<organism evidence="3 4">
    <name type="scientific">Falsihalocynthiibacter arcticus</name>
    <dbReference type="NCBI Taxonomy" id="1579316"/>
    <lineage>
        <taxon>Bacteria</taxon>
        <taxon>Pseudomonadati</taxon>
        <taxon>Pseudomonadota</taxon>
        <taxon>Alphaproteobacteria</taxon>
        <taxon>Rhodobacterales</taxon>
        <taxon>Roseobacteraceae</taxon>
        <taxon>Falsihalocynthiibacter</taxon>
    </lineage>
</organism>
<dbReference type="OrthoDB" id="9803333at2"/>
<dbReference type="RefSeq" id="WP_039000406.1">
    <property type="nucleotide sequence ID" value="NZ_CP014327.1"/>
</dbReference>
<reference evidence="3 4" key="1">
    <citation type="submission" date="2016-02" db="EMBL/GenBank/DDBJ databases">
        <title>Complete genome sequence of Halocynthiibacter arcticus PAMC 20958t from arctic marine sediment.</title>
        <authorList>
            <person name="Lee Y.M."/>
            <person name="Baek K."/>
            <person name="Lee H.K."/>
            <person name="Shin S.C."/>
        </authorList>
    </citation>
    <scope>NUCLEOTIDE SEQUENCE [LARGE SCALE GENOMIC DNA]</scope>
    <source>
        <strain evidence="3">PAMC 20958</strain>
    </source>
</reference>
<name>A0A126V2N9_9RHOB</name>
<dbReference type="Proteomes" id="UP000070371">
    <property type="component" value="Chromosome"/>
</dbReference>
<dbReference type="GO" id="GO:0016616">
    <property type="term" value="F:oxidoreductase activity, acting on the CH-OH group of donors, NAD or NADP as acceptor"/>
    <property type="evidence" value="ECO:0007669"/>
    <property type="project" value="TreeGrafter"/>
</dbReference>
<accession>A0A126V2N9</accession>
<dbReference type="NCBIfam" id="NF009386">
    <property type="entry name" value="PRK12745.1"/>
    <property type="match status" value="1"/>
</dbReference>
<evidence type="ECO:0000313" key="4">
    <source>
        <dbReference type="Proteomes" id="UP000070371"/>
    </source>
</evidence>
<dbReference type="InterPro" id="IPR002347">
    <property type="entry name" value="SDR_fam"/>
</dbReference>
<keyword evidence="4" id="KW-1185">Reference proteome</keyword>
<proteinExistence type="inferred from homology"/>
<dbReference type="Gene3D" id="3.40.50.720">
    <property type="entry name" value="NAD(P)-binding Rossmann-like Domain"/>
    <property type="match status" value="1"/>
</dbReference>
<dbReference type="EMBL" id="CP014327">
    <property type="protein sequence ID" value="AML52205.1"/>
    <property type="molecule type" value="Genomic_DNA"/>
</dbReference>
<dbReference type="InterPro" id="IPR036291">
    <property type="entry name" value="NAD(P)-bd_dom_sf"/>
</dbReference>
<evidence type="ECO:0000256" key="2">
    <source>
        <dbReference type="ARBA" id="ARBA00023002"/>
    </source>
</evidence>
<evidence type="ECO:0000256" key="1">
    <source>
        <dbReference type="ARBA" id="ARBA00006484"/>
    </source>
</evidence>
<dbReference type="KEGG" id="hat:RC74_13820"/>
<dbReference type="PRINTS" id="PR00081">
    <property type="entry name" value="GDHRDH"/>
</dbReference>
<dbReference type="STRING" id="1579316.RC74_13820"/>
<comment type="similarity">
    <text evidence="1">Belongs to the short-chain dehydrogenases/reductases (SDR) family.</text>
</comment>
<sequence>MKPVALITGGQKGIGLGIAHALVENGYRVALAADSAPDSNAVRDALGKLGVDALYYQHDLRDVASVGHLLDQIEADLGPVASLVSNAGVPAKVRGDLLNLTQDSYDFVMDVNLKGAFFLAQAVAQRMLASPASANYRSIVFVTSVSAAMVSIERGEYCLSKAGAAMMVQLFAARLAEDGIGVFELRPGIIETDMTAGVKDAYTPRIEGGLVPAKRWGTPSDIASIVVPLVRGQMAFANGAIIPVDGGLSIHRL</sequence>
<protein>
    <submittedName>
        <fullName evidence="3">3-ketoacyl-ACP reductase</fullName>
    </submittedName>
</protein>
<dbReference type="AlphaFoldDB" id="A0A126V2N9"/>
<dbReference type="SUPFAM" id="SSF51735">
    <property type="entry name" value="NAD(P)-binding Rossmann-fold domains"/>
    <property type="match status" value="1"/>
</dbReference>
<dbReference type="PANTHER" id="PTHR42760">
    <property type="entry name" value="SHORT-CHAIN DEHYDROGENASES/REDUCTASES FAMILY MEMBER"/>
    <property type="match status" value="1"/>
</dbReference>
<keyword evidence="2" id="KW-0560">Oxidoreductase</keyword>
<dbReference type="Pfam" id="PF13561">
    <property type="entry name" value="adh_short_C2"/>
    <property type="match status" value="1"/>
</dbReference>
<dbReference type="PANTHER" id="PTHR42760:SF133">
    <property type="entry name" value="3-OXOACYL-[ACYL-CARRIER-PROTEIN] REDUCTASE"/>
    <property type="match status" value="1"/>
</dbReference>